<evidence type="ECO:0000256" key="15">
    <source>
        <dbReference type="ARBA" id="ARBA00081462"/>
    </source>
</evidence>
<reference evidence="21" key="1">
    <citation type="submission" date="2019-06" db="EMBL/GenBank/DDBJ databases">
        <authorList>
            <person name="Adameyko K."/>
            <person name="Finoshin A."/>
            <person name="Mikhailov K."/>
            <person name="Kravchuk O."/>
            <person name="Gusev O."/>
            <person name="Shagimardanova E."/>
            <person name="Lyupina Y."/>
        </authorList>
    </citation>
    <scope>NUCLEOTIDE SEQUENCE</scope>
</reference>
<dbReference type="InterPro" id="IPR046450">
    <property type="entry name" value="PA_dom_sf"/>
</dbReference>
<comment type="function">
    <text evidence="13">Aminopeptidase with broad substrate specificity. Has lower activity with substrates that have Asp or Glu in the P2' position, or Pro in the P3' position. Lacks activity with substrates that have both Pro in the P3' position and Asp or Glu in the P2' position. Lacks carboxypeptidase activity. Lacks dipeptidyl-peptidase IV type activity.</text>
</comment>
<protein>
    <recommendedName>
        <fullName evidence="14">Aminopeptidase NAALADL1</fullName>
    </recommendedName>
    <alternativeName>
        <fullName evidence="15">N-acetylated-alpha-linked acidic dipeptidase-like protein</fullName>
    </alternativeName>
</protein>
<evidence type="ECO:0000256" key="7">
    <source>
        <dbReference type="ARBA" id="ARBA00022801"/>
    </source>
</evidence>
<dbReference type="PANTHER" id="PTHR10404:SF77">
    <property type="entry name" value="GLUTAMATE CARBOXYPEPTIDASE 2 HOMOLOG"/>
    <property type="match status" value="1"/>
</dbReference>
<dbReference type="FunFam" id="1.20.930.40:FF:000001">
    <property type="entry name" value="N-acetylated-alpha-linked acidic dipeptidase 2"/>
    <property type="match status" value="1"/>
</dbReference>
<dbReference type="GO" id="GO:0004177">
    <property type="term" value="F:aminopeptidase activity"/>
    <property type="evidence" value="ECO:0007669"/>
    <property type="project" value="UniProtKB-KW"/>
</dbReference>
<keyword evidence="17" id="KW-0472">Membrane</keyword>
<feature type="domain" description="Transferrin receptor-like dimerisation" evidence="19">
    <location>
        <begin position="661"/>
        <end position="781"/>
    </location>
</feature>
<proteinExistence type="evidence at transcript level"/>
<keyword evidence="11" id="KW-1015">Disulfide bond</keyword>
<dbReference type="Pfam" id="PF04389">
    <property type="entry name" value="Peptidase_M28"/>
    <property type="match status" value="1"/>
</dbReference>
<feature type="domain" description="Peptidase M28" evidence="20">
    <location>
        <begin position="399"/>
        <end position="595"/>
    </location>
</feature>
<dbReference type="InterPro" id="IPR007365">
    <property type="entry name" value="TFR-like_dimer_dom"/>
</dbReference>
<dbReference type="InterPro" id="IPR003137">
    <property type="entry name" value="PA_domain"/>
</dbReference>
<evidence type="ECO:0000256" key="5">
    <source>
        <dbReference type="ARBA" id="ARBA00022670"/>
    </source>
</evidence>
<dbReference type="InterPro" id="IPR039373">
    <property type="entry name" value="Peptidase_M28B"/>
</dbReference>
<feature type="domain" description="PA" evidence="18">
    <location>
        <begin position="215"/>
        <end position="301"/>
    </location>
</feature>
<evidence type="ECO:0000259" key="19">
    <source>
        <dbReference type="Pfam" id="PF04253"/>
    </source>
</evidence>
<dbReference type="CDD" id="cd02121">
    <property type="entry name" value="PA_GCPII_like"/>
    <property type="match status" value="1"/>
</dbReference>
<keyword evidence="6" id="KW-0479">Metal-binding</keyword>
<evidence type="ECO:0000256" key="2">
    <source>
        <dbReference type="ARBA" id="ARBA00004221"/>
    </source>
</evidence>
<dbReference type="SUPFAM" id="SSF47672">
    <property type="entry name" value="Transferrin receptor-like dimerisation domain"/>
    <property type="match status" value="1"/>
</dbReference>
<accession>A0A6C0SLC2</accession>
<evidence type="ECO:0000256" key="13">
    <source>
        <dbReference type="ARBA" id="ARBA00059290"/>
    </source>
</evidence>
<evidence type="ECO:0000259" key="20">
    <source>
        <dbReference type="Pfam" id="PF04389"/>
    </source>
</evidence>
<keyword evidence="5" id="KW-0645">Protease</keyword>
<evidence type="ECO:0000256" key="12">
    <source>
        <dbReference type="ARBA" id="ARBA00023180"/>
    </source>
</evidence>
<keyword evidence="17" id="KW-0812">Transmembrane</keyword>
<dbReference type="AlphaFoldDB" id="A0A6C0SLC2"/>
<evidence type="ECO:0000256" key="8">
    <source>
        <dbReference type="ARBA" id="ARBA00022833"/>
    </source>
</evidence>
<keyword evidence="17" id="KW-1133">Transmembrane helix</keyword>
<dbReference type="SUPFAM" id="SSF53187">
    <property type="entry name" value="Zn-dependent exopeptidases"/>
    <property type="match status" value="1"/>
</dbReference>
<evidence type="ECO:0000259" key="18">
    <source>
        <dbReference type="Pfam" id="PF02225"/>
    </source>
</evidence>
<keyword evidence="8" id="KW-0862">Zinc</keyword>
<reference evidence="21" key="2">
    <citation type="journal article" date="2020" name="PLoS ONE">
        <title>Iron metabolic pathways in the processes of sponge plasticity.</title>
        <authorList>
            <person name="Finoshin A.D."/>
            <person name="Adameyko K.I."/>
            <person name="Mikhailov K.V."/>
            <person name="Kravchuk O.I."/>
            <person name="Georgiev A.A."/>
            <person name="Gornostaev N.G."/>
            <person name="Kosevich I.A."/>
            <person name="Mikhailov V.S."/>
            <person name="Gazizova G.R."/>
            <person name="Shagimardanova E.I."/>
            <person name="Gusev O.A."/>
            <person name="Lyupina Y.V."/>
        </authorList>
    </citation>
    <scope>NUCLEOTIDE SEQUENCE</scope>
</reference>
<evidence type="ECO:0000256" key="4">
    <source>
        <dbReference type="ARBA" id="ARBA00022438"/>
    </source>
</evidence>
<evidence type="ECO:0000313" key="21">
    <source>
        <dbReference type="EMBL" id="QIA61826.1"/>
    </source>
</evidence>
<organism evidence="21">
    <name type="scientific">Halichondria panicea</name>
    <name type="common">Breadcrumb sponge</name>
    <dbReference type="NCBI Taxonomy" id="6063"/>
    <lineage>
        <taxon>Eukaryota</taxon>
        <taxon>Metazoa</taxon>
        <taxon>Porifera</taxon>
        <taxon>Demospongiae</taxon>
        <taxon>Heteroscleromorpha</taxon>
        <taxon>Suberitida</taxon>
        <taxon>Halichondriidae</taxon>
        <taxon>Halichondria</taxon>
        <taxon>Halichondria (Halichondria)</taxon>
    </lineage>
</organism>
<keyword evidence="7" id="KW-0378">Hydrolase</keyword>
<dbReference type="GO" id="GO:0046872">
    <property type="term" value="F:metal ion binding"/>
    <property type="evidence" value="ECO:0007669"/>
    <property type="project" value="UniProtKB-KW"/>
</dbReference>
<evidence type="ECO:0000256" key="17">
    <source>
        <dbReference type="SAM" id="Phobius"/>
    </source>
</evidence>
<evidence type="ECO:0000256" key="3">
    <source>
        <dbReference type="ARBA" id="ARBA00005634"/>
    </source>
</evidence>
<feature type="compositionally biased region" description="Basic and acidic residues" evidence="16">
    <location>
        <begin position="14"/>
        <end position="32"/>
    </location>
</feature>
<dbReference type="FunFam" id="3.40.630.10:FF:000101">
    <property type="entry name" value="N-acetylated alpha-linked acidic dipeptidase like 1"/>
    <property type="match status" value="1"/>
</dbReference>
<dbReference type="EMBL" id="MN103196">
    <property type="protein sequence ID" value="QIA61826.1"/>
    <property type="molecule type" value="mRNA"/>
</dbReference>
<comment type="similarity">
    <text evidence="3">Belongs to the peptidase M28 family. M28B subfamily.</text>
</comment>
<evidence type="ECO:0000256" key="11">
    <source>
        <dbReference type="ARBA" id="ARBA00023157"/>
    </source>
</evidence>
<dbReference type="GO" id="GO:0006508">
    <property type="term" value="P:proteolysis"/>
    <property type="evidence" value="ECO:0007669"/>
    <property type="project" value="UniProtKB-KW"/>
</dbReference>
<dbReference type="GO" id="GO:0008237">
    <property type="term" value="F:metallopeptidase activity"/>
    <property type="evidence" value="ECO:0007669"/>
    <property type="project" value="UniProtKB-KW"/>
</dbReference>
<comment type="cofactor">
    <cofactor evidence="1">
        <name>Zn(2+)</name>
        <dbReference type="ChEBI" id="CHEBI:29105"/>
    </cofactor>
</comment>
<keyword evidence="12" id="KW-0325">Glycoprotein</keyword>
<dbReference type="Gene3D" id="1.20.930.40">
    <property type="entry name" value="Transferrin receptor-like, dimerisation domain"/>
    <property type="match status" value="1"/>
</dbReference>
<name>A0A6C0SLC2_HALPA</name>
<dbReference type="GO" id="GO:0004180">
    <property type="term" value="F:carboxypeptidase activity"/>
    <property type="evidence" value="ECO:0007669"/>
    <property type="project" value="TreeGrafter"/>
</dbReference>
<dbReference type="Gene3D" id="3.50.30.30">
    <property type="match status" value="1"/>
</dbReference>
<evidence type="ECO:0000256" key="1">
    <source>
        <dbReference type="ARBA" id="ARBA00001947"/>
    </source>
</evidence>
<keyword evidence="4" id="KW-0031">Aminopeptidase</keyword>
<dbReference type="CDD" id="cd08022">
    <property type="entry name" value="M28_PSMA_like"/>
    <property type="match status" value="1"/>
</dbReference>
<evidence type="ECO:0000256" key="6">
    <source>
        <dbReference type="ARBA" id="ARBA00022723"/>
    </source>
</evidence>
<evidence type="ECO:0000256" key="9">
    <source>
        <dbReference type="ARBA" id="ARBA00022837"/>
    </source>
</evidence>
<keyword evidence="9" id="KW-0106">Calcium</keyword>
<dbReference type="Pfam" id="PF04253">
    <property type="entry name" value="TFR_dimer"/>
    <property type="match status" value="1"/>
</dbReference>
<dbReference type="InterPro" id="IPR007484">
    <property type="entry name" value="Peptidase_M28"/>
</dbReference>
<feature type="region of interest" description="Disordered" evidence="16">
    <location>
        <begin position="12"/>
        <end position="32"/>
    </location>
</feature>
<evidence type="ECO:0000256" key="10">
    <source>
        <dbReference type="ARBA" id="ARBA00023049"/>
    </source>
</evidence>
<feature type="transmembrane region" description="Helical" evidence="17">
    <location>
        <begin position="42"/>
        <end position="65"/>
    </location>
</feature>
<dbReference type="PANTHER" id="PTHR10404">
    <property type="entry name" value="N-ACETYLATED-ALPHA-LINKED ACIDIC DIPEPTIDASE"/>
    <property type="match status" value="1"/>
</dbReference>
<dbReference type="Gene3D" id="3.40.630.10">
    <property type="entry name" value="Zn peptidases"/>
    <property type="match status" value="1"/>
</dbReference>
<dbReference type="SUPFAM" id="SSF52025">
    <property type="entry name" value="PA domain"/>
    <property type="match status" value="1"/>
</dbReference>
<dbReference type="Pfam" id="PF02225">
    <property type="entry name" value="PA"/>
    <property type="match status" value="1"/>
</dbReference>
<dbReference type="InterPro" id="IPR036757">
    <property type="entry name" value="TFR-like_dimer_dom_sf"/>
</dbReference>
<comment type="subcellular location">
    <subcellularLocation>
        <location evidence="2">Apical cell membrane</location>
    </subcellularLocation>
</comment>
<evidence type="ECO:0000256" key="16">
    <source>
        <dbReference type="SAM" id="MobiDB-lite"/>
    </source>
</evidence>
<keyword evidence="10" id="KW-0482">Metalloprotease</keyword>
<sequence length="790" mass="87530">MATEEKATLLVGQNHERSASPADPEHAPEEVHFHRKASESSFNWIGCFCVLGVLLFMLAVLGAMFGAGVVVGRGTVATGNTTAGFDWGGNVIIDGKSVAVISWFDGEMSADNIKKNLDTLTEKPHIAGSEQNHQLALMIYQQWEGFMFDKVELVNYSVLLSYPNTSNPNVLQLKDRDDMVLYAGHTDQEPPLTPGENDSNVAPPFNAYSGSGEAKGPVVYVNYARIDDFEYLTKNLTLNLSNHVCIARYGGIFRGDKAHLAQRYGCSGLLIYSDPQDYAPNGVPVYPDGPSLPPGGVQRGSLMITEGDPLTPGVPAIDGMYRRAYEELAEEGGVPSIPVQPISYGDAVHFMSQLSLYPAPSSWIGNLSDIDYFIAQSSSNDNETYLMVNNYQEQRTIYNVIATIYGGVEPDRQVIMGNHRDAWVFGAVDPNSGTATLMEMARSFSILRQNKWRPGRTLVLCSWDAEEYGLIGSTEWVEDKGWLLGANTVAYLNVDVAVSGSEFFVSSANPLLFVPLWRAAEMVKCPDPGFDTVYDQWLHYTPHTYKNGGSKPLINNLGSGSDFTMFLQGYGISCTSSGYANTTAYAVYHSVHDNFYWMSNFGDPSFAHHVAVGLVWLKTAMLLVTNPLLPYDPRLYAEVVKNNFDDLSKLNSDLLKEQDITLSYLEVAVMNFEDSCSNLWEDVQRVVQDGPPSENIVRIITDKYMNIERAFIHPEGLPGRPYFKHVLFAPSSFNSYGSSGFPGVSDTIFEATQSGKEEDWNKVRRQIDIVRNHLRYATMIMNEPTLKYAP</sequence>
<dbReference type="GO" id="GO:0016324">
    <property type="term" value="C:apical plasma membrane"/>
    <property type="evidence" value="ECO:0007669"/>
    <property type="project" value="UniProtKB-SubCell"/>
</dbReference>
<evidence type="ECO:0000256" key="14">
    <source>
        <dbReference type="ARBA" id="ARBA00068168"/>
    </source>
</evidence>